<dbReference type="AlphaFoldDB" id="A0A9W9X072"/>
<dbReference type="Pfam" id="PF00069">
    <property type="entry name" value="Pkinase"/>
    <property type="match status" value="1"/>
</dbReference>
<dbReference type="GO" id="GO:0005524">
    <property type="term" value="F:ATP binding"/>
    <property type="evidence" value="ECO:0007669"/>
    <property type="project" value="InterPro"/>
</dbReference>
<dbReference type="SUPFAM" id="SSF56112">
    <property type="entry name" value="Protein kinase-like (PK-like)"/>
    <property type="match status" value="1"/>
</dbReference>
<dbReference type="EMBL" id="JAPWDO010000003">
    <property type="protein sequence ID" value="KAJ5480033.1"/>
    <property type="molecule type" value="Genomic_DNA"/>
</dbReference>
<accession>A0A9W9X072</accession>
<reference evidence="2" key="1">
    <citation type="submission" date="2022-12" db="EMBL/GenBank/DDBJ databases">
        <authorList>
            <person name="Petersen C."/>
        </authorList>
    </citation>
    <scope>NUCLEOTIDE SEQUENCE</scope>
    <source>
        <strain evidence="2">IBT 17660</strain>
    </source>
</reference>
<comment type="caution">
    <text evidence="2">The sequence shown here is derived from an EMBL/GenBank/DDBJ whole genome shotgun (WGS) entry which is preliminary data.</text>
</comment>
<keyword evidence="3" id="KW-1185">Reference proteome</keyword>
<dbReference type="PANTHER" id="PTHR44167">
    <property type="entry name" value="OVARIAN-SPECIFIC SERINE/THREONINE-PROTEIN KINASE LOK-RELATED"/>
    <property type="match status" value="1"/>
</dbReference>
<proteinExistence type="predicted"/>
<protein>
    <recommendedName>
        <fullName evidence="1">Protein kinase domain-containing protein</fullName>
    </recommendedName>
</protein>
<dbReference type="OrthoDB" id="5979581at2759"/>
<evidence type="ECO:0000259" key="1">
    <source>
        <dbReference type="PROSITE" id="PS50011"/>
    </source>
</evidence>
<name>A0A9W9X072_9EURO</name>
<dbReference type="GO" id="GO:0044773">
    <property type="term" value="P:mitotic DNA damage checkpoint signaling"/>
    <property type="evidence" value="ECO:0007669"/>
    <property type="project" value="TreeGrafter"/>
</dbReference>
<organism evidence="2 3">
    <name type="scientific">Penicillium desertorum</name>
    <dbReference type="NCBI Taxonomy" id="1303715"/>
    <lineage>
        <taxon>Eukaryota</taxon>
        <taxon>Fungi</taxon>
        <taxon>Dikarya</taxon>
        <taxon>Ascomycota</taxon>
        <taxon>Pezizomycotina</taxon>
        <taxon>Eurotiomycetes</taxon>
        <taxon>Eurotiomycetidae</taxon>
        <taxon>Eurotiales</taxon>
        <taxon>Aspergillaceae</taxon>
        <taxon>Penicillium</taxon>
    </lineage>
</organism>
<dbReference type="GO" id="GO:0005634">
    <property type="term" value="C:nucleus"/>
    <property type="evidence" value="ECO:0007669"/>
    <property type="project" value="TreeGrafter"/>
</dbReference>
<gene>
    <name evidence="2" type="ORF">N7530_005542</name>
</gene>
<dbReference type="PANTHER" id="PTHR44167:SF24">
    <property type="entry name" value="SERINE_THREONINE-PROTEIN KINASE CHK2"/>
    <property type="match status" value="1"/>
</dbReference>
<reference evidence="2" key="2">
    <citation type="journal article" date="2023" name="IMA Fungus">
        <title>Comparative genomic study of the Penicillium genus elucidates a diverse pangenome and 15 lateral gene transfer events.</title>
        <authorList>
            <person name="Petersen C."/>
            <person name="Sorensen T."/>
            <person name="Nielsen M.R."/>
            <person name="Sondergaard T.E."/>
            <person name="Sorensen J.L."/>
            <person name="Fitzpatrick D.A."/>
            <person name="Frisvad J.C."/>
            <person name="Nielsen K.L."/>
        </authorList>
    </citation>
    <scope>NUCLEOTIDE SEQUENCE</scope>
    <source>
        <strain evidence="2">IBT 17660</strain>
    </source>
</reference>
<dbReference type="InterPro" id="IPR000719">
    <property type="entry name" value="Prot_kinase_dom"/>
</dbReference>
<dbReference type="PROSITE" id="PS50011">
    <property type="entry name" value="PROTEIN_KINASE_DOM"/>
    <property type="match status" value="1"/>
</dbReference>
<dbReference type="Gene3D" id="1.10.510.10">
    <property type="entry name" value="Transferase(Phosphotransferase) domain 1"/>
    <property type="match status" value="1"/>
</dbReference>
<evidence type="ECO:0000313" key="3">
    <source>
        <dbReference type="Proteomes" id="UP001147760"/>
    </source>
</evidence>
<dbReference type="InterPro" id="IPR011009">
    <property type="entry name" value="Kinase-like_dom_sf"/>
</dbReference>
<evidence type="ECO:0000313" key="2">
    <source>
        <dbReference type="EMBL" id="KAJ5480033.1"/>
    </source>
</evidence>
<dbReference type="GO" id="GO:0004674">
    <property type="term" value="F:protein serine/threonine kinase activity"/>
    <property type="evidence" value="ECO:0007669"/>
    <property type="project" value="TreeGrafter"/>
</dbReference>
<dbReference type="Proteomes" id="UP001147760">
    <property type="component" value="Unassembled WGS sequence"/>
</dbReference>
<dbReference type="GO" id="GO:0005737">
    <property type="term" value="C:cytoplasm"/>
    <property type="evidence" value="ECO:0007669"/>
    <property type="project" value="TreeGrafter"/>
</dbReference>
<sequence length="247" mass="28029">MATRMSGARQLLESIASLHQAGIVHRDLNEKNGMWGMTSLDGLSTSSKYEALGRPLKQTIPFVDLWKQGELVCPIKVPRDLYTEEFYLGDFGLSRKLTDPITQSGHPPMQYCSPDRLHKQDPCFACDMWSYIIIFSMLYLTFAPFSSAYEGGVITGMVECLGPLPEHWKGLYPRGIDSRYDQSRAPSPQYDLASRIARFRPDVDPVERQLVQSIMKKVFTYCPEKRPSAAGLLRDPSFRAIMERYGC</sequence>
<feature type="domain" description="Protein kinase" evidence="1">
    <location>
        <begin position="1"/>
        <end position="238"/>
    </location>
</feature>